<gene>
    <name evidence="2" type="ORF">HMPREF9302_04535</name>
</gene>
<accession>A0A096B029</accession>
<evidence type="ECO:0000313" key="3">
    <source>
        <dbReference type="Proteomes" id="UP000029614"/>
    </source>
</evidence>
<dbReference type="Proteomes" id="UP000029614">
    <property type="component" value="Unassembled WGS sequence"/>
</dbReference>
<dbReference type="OrthoDB" id="9801336at2"/>
<dbReference type="SUPFAM" id="SSF56935">
    <property type="entry name" value="Porins"/>
    <property type="match status" value="1"/>
</dbReference>
<keyword evidence="1" id="KW-0732">Signal</keyword>
<dbReference type="InterPro" id="IPR010727">
    <property type="entry name" value="DUF1302"/>
</dbReference>
<dbReference type="RefSeq" id="WP_036855132.1">
    <property type="nucleotide sequence ID" value="NZ_JRNU01000014.1"/>
</dbReference>
<reference evidence="2 3" key="1">
    <citation type="submission" date="2014-07" db="EMBL/GenBank/DDBJ databases">
        <authorList>
            <person name="McCorrison J."/>
            <person name="Sanka R."/>
            <person name="Torralba M."/>
            <person name="Gillis M."/>
            <person name="Haft D.H."/>
            <person name="Methe B."/>
            <person name="Sutton G."/>
            <person name="Nelson K.E."/>
        </authorList>
    </citation>
    <scope>NUCLEOTIDE SEQUENCE [LARGE SCALE GENOMIC DNA]</scope>
    <source>
        <strain evidence="2 3">DNF00058</strain>
    </source>
</reference>
<name>A0A096B029_9BACT</name>
<comment type="caution">
    <text evidence="2">The sequence shown here is derived from an EMBL/GenBank/DDBJ whole genome shotgun (WGS) entry which is preliminary data.</text>
</comment>
<dbReference type="EMBL" id="JRNU01000014">
    <property type="protein sequence ID" value="KGF52291.1"/>
    <property type="molecule type" value="Genomic_DNA"/>
</dbReference>
<evidence type="ECO:0000256" key="1">
    <source>
        <dbReference type="SAM" id="SignalP"/>
    </source>
</evidence>
<evidence type="ECO:0000313" key="2">
    <source>
        <dbReference type="EMBL" id="KGF52291.1"/>
    </source>
</evidence>
<feature type="signal peptide" evidence="1">
    <location>
        <begin position="1"/>
        <end position="21"/>
    </location>
</feature>
<protein>
    <submittedName>
        <fullName evidence="2">Uncharacterized protein</fullName>
    </submittedName>
</protein>
<organism evidence="2 3">
    <name type="scientific">Prevotella amnii DNF00058</name>
    <dbReference type="NCBI Taxonomy" id="1401066"/>
    <lineage>
        <taxon>Bacteria</taxon>
        <taxon>Pseudomonadati</taxon>
        <taxon>Bacteroidota</taxon>
        <taxon>Bacteroidia</taxon>
        <taxon>Bacteroidales</taxon>
        <taxon>Prevotellaceae</taxon>
        <taxon>Prevotella</taxon>
    </lineage>
</organism>
<proteinExistence type="predicted"/>
<dbReference type="Pfam" id="PF06980">
    <property type="entry name" value="DUF1302"/>
    <property type="match status" value="1"/>
</dbReference>
<feature type="chain" id="PRO_5001915730" evidence="1">
    <location>
        <begin position="22"/>
        <end position="451"/>
    </location>
</feature>
<keyword evidence="3" id="KW-1185">Reference proteome</keyword>
<dbReference type="AlphaFoldDB" id="A0A096B029"/>
<sequence length="451" mass="50478">MKTLWLCMLLLVPMFSAQASAQIDTLQTENDTIVCKDSINNLENTVYSSERVSQEAAETTNDNNLQLQLKGFLDTYHAIRTEGTAEWMASRTRVRGELKLEKGAASLFVSLNAIYNGILKAHTQLELREAYLTYEKGNLDLRVGRQIVVWGVADALQLTDCVSPFDYTEFLAQDYDDIRMPVNSLRAKYTIKMVTIEAVCNPVTDFFILPTDKRNPWAIRLSSSQLPYTIDLESGKPKKQLKNMEFGGRISVNLSGIDFSVSGLRTWNKQPAFCSKLKADGKSLLITGQYHRMTMLGADCSMPIGKCVVRAEIADYIGEAQSVILGQNAVQRNSLNALAGLDLYLSNNWNISLQYCHKYTSGNLDGLSAYHNAGLATARLAKELLHNTLKISTFAYIDVTDGGIFNRCSASYSLNDQIELTAGYDYFHADKGKFAMYNKNSETWVKVKYCF</sequence>